<dbReference type="GO" id="GO:0009279">
    <property type="term" value="C:cell outer membrane"/>
    <property type="evidence" value="ECO:0007669"/>
    <property type="project" value="UniProtKB-UniRule"/>
</dbReference>
<keyword evidence="3" id="KW-0812">Transmembrane</keyword>
<feature type="domain" description="POTRA" evidence="9">
    <location>
        <begin position="121"/>
        <end position="199"/>
    </location>
</feature>
<dbReference type="InterPro" id="IPR034746">
    <property type="entry name" value="POTRA"/>
</dbReference>
<evidence type="ECO:0000256" key="6">
    <source>
        <dbReference type="ARBA" id="ARBA00023237"/>
    </source>
</evidence>
<accession>A0A9D9H9V9</accession>
<dbReference type="InterPro" id="IPR039910">
    <property type="entry name" value="D15-like"/>
</dbReference>
<dbReference type="Pfam" id="PF01103">
    <property type="entry name" value="Omp85"/>
    <property type="match status" value="1"/>
</dbReference>
<dbReference type="InterPro" id="IPR000184">
    <property type="entry name" value="Bac_surfAg_D15"/>
</dbReference>
<evidence type="ECO:0000313" key="10">
    <source>
        <dbReference type="EMBL" id="MBO8443686.1"/>
    </source>
</evidence>
<dbReference type="AlphaFoldDB" id="A0A9D9H9V9"/>
<keyword evidence="6" id="KW-0998">Cell outer membrane</keyword>
<reference evidence="10" key="2">
    <citation type="journal article" date="2021" name="PeerJ">
        <title>Extensive microbial diversity within the chicken gut microbiome revealed by metagenomics and culture.</title>
        <authorList>
            <person name="Gilroy R."/>
            <person name="Ravi A."/>
            <person name="Getino M."/>
            <person name="Pursley I."/>
            <person name="Horton D.L."/>
            <person name="Alikhan N.F."/>
            <person name="Baker D."/>
            <person name="Gharbi K."/>
            <person name="Hall N."/>
            <person name="Watson M."/>
            <person name="Adriaenssens E.M."/>
            <person name="Foster-Nyarko E."/>
            <person name="Jarju S."/>
            <person name="Secka A."/>
            <person name="Antonio M."/>
            <person name="Oren A."/>
            <person name="Chaudhuri R.R."/>
            <person name="La Ragione R."/>
            <person name="Hildebrand F."/>
            <person name="Pallen M.J."/>
        </authorList>
    </citation>
    <scope>NUCLEOTIDE SEQUENCE</scope>
    <source>
        <strain evidence="10">11167</strain>
    </source>
</reference>
<evidence type="ECO:0000256" key="3">
    <source>
        <dbReference type="ARBA" id="ARBA00022692"/>
    </source>
</evidence>
<feature type="domain" description="POTRA" evidence="9">
    <location>
        <begin position="293"/>
        <end position="371"/>
    </location>
</feature>
<sequence>MRKIILMALAAALAIVPLFADEATSGADVAATVDQSTVLEGEWWYGRMLEGFEYDGLQNVAPRTLDSLLRPYIGETYTPELESEIDSLLYSQSWLEYISGYEMLATGTGGLRVRISLQEISMVTQIRFEGNSEVRSATLEAQQSIQVGDFFSPGLLRANAASVRDYYLSHGYAEAVVDAYSEFDEATNTVTVVYSVTEGPQYKIRAINFTGNSAISAKDLKGEMTSKERSFFRSGNYVQSTLESDLQTLQTYYHDNGYIDAVIEGYELVDVTAEGDNYHMVDVDITVSEGSQWLMGSITWEGNSVFSDDQIAAEVYLKSGVVLNQTDVLTQIQAIASLYYNDGYIQTQIVPQTVRDDQAHTVSYHLVITESGQSVIERIVITGLTKTKPYVLERELEMKVGDVFSQADLQASGQNILNTGIVTDIQTGLYQGESENGVVLEIAVEEGNQMQLQFGATFGGNVGSFPVSGFLAWSDTNLFGTGRDFSISTNLSPDNQSFSISLSDGWVGNQRWSNGLSFSFERSYEDYVLQRGTGSDYYNWSNEDDNTYPLGFTSNAEWAAAGKLTSASTDLMTYNFLSFSLGYSTGYTFNFRPGDLTISGGISLGLSHAAYDDSYDPYERQIMRYHDGWQFSNNISLSLTWDGRDLVTDTTRGYMFSLGYTYAGGFLFGLSNYNRLSFSAAGYVPLFTYVNDQNQSSSLVLSGTTSLAVMLPQFWNNNFDDNTGWGWYSPFEGATRYEMLYIDGMTMGRGFSPVLGLSFLWHNQVELSYPVVRNVLNVEGYISADGAIGDLDKLTSFSALDWYFSGGFGIKLRIPGFPLGLYWAKTATLTQDGGFQWQNGTILGGNIVLAITMSLY</sequence>
<evidence type="ECO:0000256" key="1">
    <source>
        <dbReference type="ARBA" id="ARBA00004370"/>
    </source>
</evidence>
<protein>
    <recommendedName>
        <fullName evidence="7">Outer membrane protein assembly factor BamA</fullName>
    </recommendedName>
</protein>
<dbReference type="Proteomes" id="UP000823633">
    <property type="component" value="Unassembled WGS sequence"/>
</dbReference>
<organism evidence="10 11">
    <name type="scientific">Candidatus Aphodenecus pullistercoris</name>
    <dbReference type="NCBI Taxonomy" id="2840669"/>
    <lineage>
        <taxon>Bacteria</taxon>
        <taxon>Pseudomonadati</taxon>
        <taxon>Spirochaetota</taxon>
        <taxon>Spirochaetia</taxon>
        <taxon>Spirochaetales</taxon>
        <taxon>Candidatus Aphodenecus</taxon>
    </lineage>
</organism>
<reference evidence="10" key="1">
    <citation type="submission" date="2020-10" db="EMBL/GenBank/DDBJ databases">
        <authorList>
            <person name="Gilroy R."/>
        </authorList>
    </citation>
    <scope>NUCLEOTIDE SEQUENCE</scope>
    <source>
        <strain evidence="10">11167</strain>
    </source>
</reference>
<keyword evidence="5" id="KW-0472">Membrane</keyword>
<keyword evidence="8" id="KW-0732">Signal</keyword>
<dbReference type="PANTHER" id="PTHR12815">
    <property type="entry name" value="SORTING AND ASSEMBLY MACHINERY SAMM50 PROTEIN FAMILY MEMBER"/>
    <property type="match status" value="1"/>
</dbReference>
<evidence type="ECO:0000256" key="2">
    <source>
        <dbReference type="ARBA" id="ARBA00022452"/>
    </source>
</evidence>
<dbReference type="Gene3D" id="3.10.20.310">
    <property type="entry name" value="membrane protein fhac"/>
    <property type="match status" value="4"/>
</dbReference>
<dbReference type="InterPro" id="IPR023707">
    <property type="entry name" value="OM_assembly_BamA"/>
</dbReference>
<evidence type="ECO:0000256" key="4">
    <source>
        <dbReference type="ARBA" id="ARBA00022737"/>
    </source>
</evidence>
<feature type="signal peptide" evidence="8">
    <location>
        <begin position="1"/>
        <end position="20"/>
    </location>
</feature>
<dbReference type="PANTHER" id="PTHR12815:SF18">
    <property type="entry name" value="SORTING AND ASSEMBLY MACHINERY COMPONENT 50 HOMOLOG"/>
    <property type="match status" value="1"/>
</dbReference>
<dbReference type="NCBIfam" id="TIGR03303">
    <property type="entry name" value="OM_YaeT"/>
    <property type="match status" value="1"/>
</dbReference>
<proteinExistence type="predicted"/>
<keyword evidence="2" id="KW-1134">Transmembrane beta strand</keyword>
<dbReference type="PROSITE" id="PS51779">
    <property type="entry name" value="POTRA"/>
    <property type="match status" value="4"/>
</dbReference>
<evidence type="ECO:0000259" key="9">
    <source>
        <dbReference type="PROSITE" id="PS51779"/>
    </source>
</evidence>
<comment type="caution">
    <text evidence="10">The sequence shown here is derived from an EMBL/GenBank/DDBJ whole genome shotgun (WGS) entry which is preliminary data.</text>
</comment>
<dbReference type="EMBL" id="JADIMU010000054">
    <property type="protein sequence ID" value="MBO8443686.1"/>
    <property type="molecule type" value="Genomic_DNA"/>
</dbReference>
<gene>
    <name evidence="10" type="primary">bamA</name>
    <name evidence="10" type="ORF">IAC42_08045</name>
</gene>
<dbReference type="Gene3D" id="2.40.160.50">
    <property type="entry name" value="membrane protein fhac: a member of the omp85/tpsb transporter family"/>
    <property type="match status" value="1"/>
</dbReference>
<dbReference type="Pfam" id="PF07244">
    <property type="entry name" value="POTRA"/>
    <property type="match status" value="4"/>
</dbReference>
<name>A0A9D9H9V9_9SPIR</name>
<dbReference type="InterPro" id="IPR010827">
    <property type="entry name" value="BamA/TamA_POTRA"/>
</dbReference>
<evidence type="ECO:0000256" key="7">
    <source>
        <dbReference type="NCBIfam" id="TIGR03303"/>
    </source>
</evidence>
<feature type="domain" description="POTRA" evidence="9">
    <location>
        <begin position="374"/>
        <end position="447"/>
    </location>
</feature>
<evidence type="ECO:0000256" key="8">
    <source>
        <dbReference type="SAM" id="SignalP"/>
    </source>
</evidence>
<feature type="domain" description="POTRA" evidence="9">
    <location>
        <begin position="202"/>
        <end position="290"/>
    </location>
</feature>
<evidence type="ECO:0000313" key="11">
    <source>
        <dbReference type="Proteomes" id="UP000823633"/>
    </source>
</evidence>
<keyword evidence="4" id="KW-0677">Repeat</keyword>
<comment type="subcellular location">
    <subcellularLocation>
        <location evidence="1">Membrane</location>
    </subcellularLocation>
</comment>
<dbReference type="GO" id="GO:0071709">
    <property type="term" value="P:membrane assembly"/>
    <property type="evidence" value="ECO:0007669"/>
    <property type="project" value="InterPro"/>
</dbReference>
<feature type="chain" id="PRO_5038521395" description="Outer membrane protein assembly factor BamA" evidence="8">
    <location>
        <begin position="21"/>
        <end position="856"/>
    </location>
</feature>
<evidence type="ECO:0000256" key="5">
    <source>
        <dbReference type="ARBA" id="ARBA00023136"/>
    </source>
</evidence>